<reference evidence="1" key="1">
    <citation type="submission" date="2020-04" db="EMBL/GenBank/DDBJ databases">
        <authorList>
            <person name="Alioto T."/>
            <person name="Alioto T."/>
            <person name="Gomez Garrido J."/>
        </authorList>
    </citation>
    <scope>NUCLEOTIDE SEQUENCE</scope>
    <source>
        <strain evidence="1">A484AB</strain>
    </source>
</reference>
<comment type="caution">
    <text evidence="1">The sequence shown here is derived from an EMBL/GenBank/DDBJ whole genome shotgun (WGS) entry which is preliminary data.</text>
</comment>
<protein>
    <submittedName>
        <fullName evidence="1">Uncharacterized protein</fullName>
    </submittedName>
</protein>
<keyword evidence="2" id="KW-1185">Reference proteome</keyword>
<evidence type="ECO:0000313" key="1">
    <source>
        <dbReference type="EMBL" id="CAB3995024.1"/>
    </source>
</evidence>
<gene>
    <name evidence="1" type="ORF">PACLA_8A053607</name>
</gene>
<dbReference type="EMBL" id="CACRXK020002585">
    <property type="protein sequence ID" value="CAB3995024.1"/>
    <property type="molecule type" value="Genomic_DNA"/>
</dbReference>
<sequence>MGSKPYLCDDERLISACNLVKTSLRNSIDVESQNLYLYVHFNMPTLEELDRRMWVVMWLQQRERKNEETDKARYQQWVKGVFKEATQKKEHTRDDIVDQHVEQNKKAKLF</sequence>
<proteinExistence type="predicted"/>
<evidence type="ECO:0000313" key="2">
    <source>
        <dbReference type="Proteomes" id="UP001152795"/>
    </source>
</evidence>
<organism evidence="1 2">
    <name type="scientific">Paramuricea clavata</name>
    <name type="common">Red gorgonian</name>
    <name type="synonym">Violescent sea-whip</name>
    <dbReference type="NCBI Taxonomy" id="317549"/>
    <lineage>
        <taxon>Eukaryota</taxon>
        <taxon>Metazoa</taxon>
        <taxon>Cnidaria</taxon>
        <taxon>Anthozoa</taxon>
        <taxon>Octocorallia</taxon>
        <taxon>Malacalcyonacea</taxon>
        <taxon>Plexauridae</taxon>
        <taxon>Paramuricea</taxon>
    </lineage>
</organism>
<dbReference type="OrthoDB" id="10178120at2759"/>
<name>A0A6S7GNA7_PARCT</name>
<dbReference type="AlphaFoldDB" id="A0A6S7GNA7"/>
<dbReference type="Proteomes" id="UP001152795">
    <property type="component" value="Unassembled WGS sequence"/>
</dbReference>
<accession>A0A6S7GNA7</accession>